<dbReference type="SUPFAM" id="SSF47384">
    <property type="entry name" value="Homodimeric domain of signal transducing histidine kinase"/>
    <property type="match status" value="1"/>
</dbReference>
<feature type="signal peptide" evidence="13">
    <location>
        <begin position="1"/>
        <end position="19"/>
    </location>
</feature>
<keyword evidence="12" id="KW-0812">Transmembrane</keyword>
<dbReference type="GO" id="GO:0043565">
    <property type="term" value="F:sequence-specific DNA binding"/>
    <property type="evidence" value="ECO:0007669"/>
    <property type="project" value="InterPro"/>
</dbReference>
<dbReference type="GO" id="GO:0005524">
    <property type="term" value="F:ATP binding"/>
    <property type="evidence" value="ECO:0007669"/>
    <property type="project" value="UniProtKB-KW"/>
</dbReference>
<dbReference type="RefSeq" id="WP_200755458.1">
    <property type="nucleotide sequence ID" value="NZ_AP023322.1"/>
</dbReference>
<dbReference type="SMART" id="SM00342">
    <property type="entry name" value="HTH_ARAC"/>
    <property type="match status" value="1"/>
</dbReference>
<dbReference type="InterPro" id="IPR013783">
    <property type="entry name" value="Ig-like_fold"/>
</dbReference>
<dbReference type="SMART" id="SM00388">
    <property type="entry name" value="HisKA"/>
    <property type="match status" value="1"/>
</dbReference>
<dbReference type="PROSITE" id="PS50109">
    <property type="entry name" value="HIS_KIN"/>
    <property type="match status" value="1"/>
</dbReference>
<comment type="catalytic activity">
    <reaction evidence="1">
        <text>ATP + protein L-histidine = ADP + protein N-phospho-L-histidine.</text>
        <dbReference type="EC" id="2.7.13.3"/>
    </reaction>
</comment>
<dbReference type="PANTHER" id="PTHR43547">
    <property type="entry name" value="TWO-COMPONENT HISTIDINE KINASE"/>
    <property type="match status" value="1"/>
</dbReference>
<feature type="modified residue" description="4-aspartylphosphate" evidence="11">
    <location>
        <position position="1155"/>
    </location>
</feature>
<dbReference type="InterPro" id="IPR015943">
    <property type="entry name" value="WD40/YVTN_repeat-like_dom_sf"/>
</dbReference>
<dbReference type="Gene3D" id="1.10.10.60">
    <property type="entry name" value="Homeodomain-like"/>
    <property type="match status" value="1"/>
</dbReference>
<name>A0A7G1HQW2_9BACT</name>
<dbReference type="FunFam" id="3.30.565.10:FF:000037">
    <property type="entry name" value="Hybrid sensor histidine kinase/response regulator"/>
    <property type="match status" value="1"/>
</dbReference>
<dbReference type="InterPro" id="IPR036097">
    <property type="entry name" value="HisK_dim/P_sf"/>
</dbReference>
<proteinExistence type="predicted"/>
<dbReference type="Pfam" id="PF07495">
    <property type="entry name" value="Y_Y_Y"/>
    <property type="match status" value="1"/>
</dbReference>
<evidence type="ECO:0000259" key="16">
    <source>
        <dbReference type="PROSITE" id="PS50110"/>
    </source>
</evidence>
<evidence type="ECO:0000256" key="5">
    <source>
        <dbReference type="ARBA" id="ARBA00022741"/>
    </source>
</evidence>
<evidence type="ECO:0000259" key="14">
    <source>
        <dbReference type="PROSITE" id="PS01124"/>
    </source>
</evidence>
<dbReference type="GO" id="GO:0003700">
    <property type="term" value="F:DNA-binding transcription factor activity"/>
    <property type="evidence" value="ECO:0007669"/>
    <property type="project" value="InterPro"/>
</dbReference>
<evidence type="ECO:0000256" key="7">
    <source>
        <dbReference type="ARBA" id="ARBA00022840"/>
    </source>
</evidence>
<dbReference type="PROSITE" id="PS01124">
    <property type="entry name" value="HTH_ARAC_FAMILY_2"/>
    <property type="match status" value="1"/>
</dbReference>
<dbReference type="Gene3D" id="1.10.287.130">
    <property type="match status" value="1"/>
</dbReference>
<dbReference type="SUPFAM" id="SSF63829">
    <property type="entry name" value="Calcium-dependent phosphotriesterase"/>
    <property type="match status" value="2"/>
</dbReference>
<dbReference type="CDD" id="cd17574">
    <property type="entry name" value="REC_OmpR"/>
    <property type="match status" value="1"/>
</dbReference>
<feature type="domain" description="Histidine kinase" evidence="15">
    <location>
        <begin position="826"/>
        <end position="1060"/>
    </location>
</feature>
<feature type="domain" description="Response regulatory" evidence="16">
    <location>
        <begin position="1107"/>
        <end position="1222"/>
    </location>
</feature>
<dbReference type="CDD" id="cd00082">
    <property type="entry name" value="HisKA"/>
    <property type="match status" value="1"/>
</dbReference>
<dbReference type="Pfam" id="PF02518">
    <property type="entry name" value="HATPase_c"/>
    <property type="match status" value="1"/>
</dbReference>
<dbReference type="SMART" id="SM00387">
    <property type="entry name" value="HATPase_c"/>
    <property type="match status" value="1"/>
</dbReference>
<keyword evidence="6 17" id="KW-0418">Kinase</keyword>
<evidence type="ECO:0000256" key="11">
    <source>
        <dbReference type="PROSITE-ProRule" id="PRU00169"/>
    </source>
</evidence>
<dbReference type="Gene3D" id="3.40.50.2300">
    <property type="match status" value="1"/>
</dbReference>
<dbReference type="Gene3D" id="3.30.565.10">
    <property type="entry name" value="Histidine kinase-like ATPase, C-terminal domain"/>
    <property type="match status" value="1"/>
</dbReference>
<keyword evidence="4" id="KW-0808">Transferase</keyword>
<dbReference type="Pfam" id="PF12833">
    <property type="entry name" value="HTH_18"/>
    <property type="match status" value="1"/>
</dbReference>
<evidence type="ECO:0000256" key="12">
    <source>
        <dbReference type="SAM" id="Phobius"/>
    </source>
</evidence>
<dbReference type="SUPFAM" id="SSF52172">
    <property type="entry name" value="CheY-like"/>
    <property type="match status" value="1"/>
</dbReference>
<protein>
    <recommendedName>
        <fullName evidence="2">histidine kinase</fullName>
        <ecNumber evidence="2">2.7.13.3</ecNumber>
    </recommendedName>
</protein>
<dbReference type="GO" id="GO:0000155">
    <property type="term" value="F:phosphorelay sensor kinase activity"/>
    <property type="evidence" value="ECO:0007669"/>
    <property type="project" value="InterPro"/>
</dbReference>
<evidence type="ECO:0000256" key="8">
    <source>
        <dbReference type="ARBA" id="ARBA00023012"/>
    </source>
</evidence>
<keyword evidence="18" id="KW-1185">Reference proteome</keyword>
<dbReference type="PROSITE" id="PS50110">
    <property type="entry name" value="RESPONSE_REGULATORY"/>
    <property type="match status" value="1"/>
</dbReference>
<feature type="chain" id="PRO_5028983999" description="histidine kinase" evidence="13">
    <location>
        <begin position="20"/>
        <end position="1364"/>
    </location>
</feature>
<dbReference type="EC" id="2.7.13.3" evidence="2"/>
<evidence type="ECO:0000256" key="13">
    <source>
        <dbReference type="SAM" id="SignalP"/>
    </source>
</evidence>
<dbReference type="Pfam" id="PF07494">
    <property type="entry name" value="Reg_prop"/>
    <property type="match status" value="4"/>
</dbReference>
<dbReference type="SUPFAM" id="SSF46689">
    <property type="entry name" value="Homeodomain-like"/>
    <property type="match status" value="1"/>
</dbReference>
<evidence type="ECO:0000259" key="15">
    <source>
        <dbReference type="PROSITE" id="PS50109"/>
    </source>
</evidence>
<dbReference type="EMBL" id="AP023322">
    <property type="protein sequence ID" value="BCI62055.1"/>
    <property type="molecule type" value="Genomic_DNA"/>
</dbReference>
<dbReference type="InterPro" id="IPR005467">
    <property type="entry name" value="His_kinase_dom"/>
</dbReference>
<keyword evidence="7" id="KW-0067">ATP-binding</keyword>
<dbReference type="PRINTS" id="PR00344">
    <property type="entry name" value="BCTRLSENSOR"/>
</dbReference>
<gene>
    <name evidence="17" type="ORF">Cop2CBH44_04080</name>
</gene>
<dbReference type="InterPro" id="IPR001789">
    <property type="entry name" value="Sig_transdc_resp-reg_receiver"/>
</dbReference>
<keyword evidence="9" id="KW-0805">Transcription regulation</keyword>
<dbReference type="SMART" id="SM00448">
    <property type="entry name" value="REC"/>
    <property type="match status" value="1"/>
</dbReference>
<feature type="transmembrane region" description="Helical" evidence="12">
    <location>
        <begin position="772"/>
        <end position="789"/>
    </location>
</feature>
<keyword evidence="8" id="KW-0902">Two-component regulatory system</keyword>
<dbReference type="KEGG" id="copr:Cop2CBH44_04080"/>
<evidence type="ECO:0000313" key="17">
    <source>
        <dbReference type="EMBL" id="BCI62055.1"/>
    </source>
</evidence>
<dbReference type="Pfam" id="PF00512">
    <property type="entry name" value="HisKA"/>
    <property type="match status" value="1"/>
</dbReference>
<reference evidence="18" key="1">
    <citation type="submission" date="2020-07" db="EMBL/GenBank/DDBJ databases">
        <title>Complete genome sequencing of Coprobacter sp. strain 2CBH44.</title>
        <authorList>
            <person name="Sakamoto M."/>
            <person name="Murakami T."/>
            <person name="Mori H."/>
        </authorList>
    </citation>
    <scope>NUCLEOTIDE SEQUENCE [LARGE SCALE GENOMIC DNA]</scope>
    <source>
        <strain evidence="18">2CBH44</strain>
    </source>
</reference>
<dbReference type="FunFam" id="2.60.40.10:FF:000791">
    <property type="entry name" value="Two-component system sensor histidine kinase/response regulator"/>
    <property type="match status" value="1"/>
</dbReference>
<evidence type="ECO:0000313" key="18">
    <source>
        <dbReference type="Proteomes" id="UP000594042"/>
    </source>
</evidence>
<keyword evidence="3 11" id="KW-0597">Phosphoprotein</keyword>
<keyword evidence="10" id="KW-0804">Transcription</keyword>
<dbReference type="Proteomes" id="UP000594042">
    <property type="component" value="Chromosome"/>
</dbReference>
<dbReference type="InterPro" id="IPR009057">
    <property type="entry name" value="Homeodomain-like_sf"/>
</dbReference>
<evidence type="ECO:0000256" key="1">
    <source>
        <dbReference type="ARBA" id="ARBA00000085"/>
    </source>
</evidence>
<evidence type="ECO:0000256" key="9">
    <source>
        <dbReference type="ARBA" id="ARBA00023015"/>
    </source>
</evidence>
<evidence type="ECO:0000256" key="2">
    <source>
        <dbReference type="ARBA" id="ARBA00012438"/>
    </source>
</evidence>
<evidence type="ECO:0000256" key="3">
    <source>
        <dbReference type="ARBA" id="ARBA00022553"/>
    </source>
</evidence>
<dbReference type="InterPro" id="IPR003661">
    <property type="entry name" value="HisK_dim/P_dom"/>
</dbReference>
<dbReference type="FunFam" id="1.10.287.130:FF:000045">
    <property type="entry name" value="Two-component system sensor histidine kinase/response regulator"/>
    <property type="match status" value="1"/>
</dbReference>
<feature type="domain" description="HTH araC/xylS-type" evidence="14">
    <location>
        <begin position="1256"/>
        <end position="1355"/>
    </location>
</feature>
<evidence type="ECO:0000256" key="4">
    <source>
        <dbReference type="ARBA" id="ARBA00022679"/>
    </source>
</evidence>
<dbReference type="InterPro" id="IPR036890">
    <property type="entry name" value="HATPase_C_sf"/>
</dbReference>
<keyword evidence="12" id="KW-1133">Transmembrane helix</keyword>
<sequence length="1364" mass="156925">MKKILLQFLLLLFPFIHNEAQHISIVNYTTKDGLSENFVNSIFRDSYGYLWIGTSYGLNRFDGYSFEHFYSSTLNNKAICSNFVNHITEDDKHNIWISTDEGICVFDYNTQKITTIKMPNHMSCFVQKTLHKGHFLYAATDQGIIVYDKRNKSSYILNIGPLKNERIHDITIDRDNHLWFTYQEYAIRYNLKNGKSKSYKTERNKHYLNDELQLNLTTDLSGNIWLTTSNGLLKYNREQDAFVKKVNTEGNISIAIHDSIIWIASWESGLVKYNQNTQETLFLSKHKNPKQDIDFNSLVCATVDKDHILWVGGAKGISKCILQNETTRFWNINSKIQYNLPHEIPPLVKSTLTDQNNNLWIGTENGIKKITTAKQEEYYYSIGNIPQEKLNNQVLSLCEDNNGTIWVGTMSGLNILDKKKKKYDYFSDRKEDNYLKSNQIWNMQKDATGIIWIGTRMGLFRFNPNNKKFTSYFTNPKDSNSINDNRINSVLPVNEYMVYAGTKNGIAQINVKNGMIKRFVHEDNNPNSLISNSVNQIIQDDKGRIWVLSDLGLQEFIPSEYRFITFAPLKEKRLLQAVTDKNGFLWILSQNDMYIYNPEQNKLLSSSCIAEIKKRNISSISRDNNGYLYVGVENGVFSVNPERLQDNVVVPPVILQSFVLFNTPLIPGEKDSPLNTNINQAQKIKLNYKQNFFSINFVAIDFVSPSQLIYSYKLEGFDKEWTVAENRKTAYYTKVPPGKYIFRVKALSSDGQSNGPEKTLQIIITPPFYNTIYAYLAYGLIIVLILYFFRRYTIIQVIEKSKLEQSMLEQKKEKEIYNAKIQFFMNISHEFRTPLTLILGPLQQLLSSETDSHRKKTLSSISQNTNRLLLLINQLLEFRKTETGTLQLKASENNIVICCREIVNTFSDIARQKGIDLIFEPETEACLVWFDLDMFEKIMFNLLTNALKFTPQGGKITVYIRKGYQQEQIIKKKFGIFKKSITKTIEAIIVTVKDTGIGIAKDKQNNIFDRFYQIQSSKTEGTGIGLSLVRNLVLLHHGKITVDSEPGKGSEFAFSLPLGNSHLMKEQLVNQTIENYVVQMNPDDMLSPDTATGDNPMEISSDSDKPLILVVDDNKEIIMYIKNSLQLKFEVISAKNGEEGLKKAIRSIPNIILCDINMPVMDGIELTKRIKGNELTNHIPVILLTAYTSEESQIDAYSYGADDFITKPFNIKLLEIKMENILNREREIRKKFKQEAIYDNVLEDNSSNTSNDAFLSTLNKFINDNITNPELDVDLIAKELYISRSQLYRKVSALSGFSVKEYVKLYRLSVAESLLHKKNIRISEVMDSTGFNNRSYFVNSFKKTYGMTPSEYRENKTKGYTGEE</sequence>
<evidence type="ECO:0000256" key="10">
    <source>
        <dbReference type="ARBA" id="ARBA00023163"/>
    </source>
</evidence>
<dbReference type="Pfam" id="PF08450">
    <property type="entry name" value="SGL"/>
    <property type="match status" value="1"/>
</dbReference>
<dbReference type="Gene3D" id="2.60.40.10">
    <property type="entry name" value="Immunoglobulins"/>
    <property type="match status" value="1"/>
</dbReference>
<dbReference type="InterPro" id="IPR018060">
    <property type="entry name" value="HTH_AraC"/>
</dbReference>
<dbReference type="InterPro" id="IPR004358">
    <property type="entry name" value="Sig_transdc_His_kin-like_C"/>
</dbReference>
<evidence type="ECO:0000256" key="6">
    <source>
        <dbReference type="ARBA" id="ARBA00022777"/>
    </source>
</evidence>
<keyword evidence="13" id="KW-0732">Signal</keyword>
<dbReference type="InterPro" id="IPR003594">
    <property type="entry name" value="HATPase_dom"/>
</dbReference>
<accession>A0A7G1HQW2</accession>
<dbReference type="PANTHER" id="PTHR43547:SF2">
    <property type="entry name" value="HYBRID SIGNAL TRANSDUCTION HISTIDINE KINASE C"/>
    <property type="match status" value="1"/>
</dbReference>
<dbReference type="SUPFAM" id="SSF55874">
    <property type="entry name" value="ATPase domain of HSP90 chaperone/DNA topoisomerase II/histidine kinase"/>
    <property type="match status" value="1"/>
</dbReference>
<dbReference type="Pfam" id="PF00072">
    <property type="entry name" value="Response_reg"/>
    <property type="match status" value="1"/>
</dbReference>
<dbReference type="InterPro" id="IPR011006">
    <property type="entry name" value="CheY-like_superfamily"/>
</dbReference>
<dbReference type="Gene3D" id="2.130.10.10">
    <property type="entry name" value="YVTN repeat-like/Quinoprotein amine dehydrogenase"/>
    <property type="match status" value="3"/>
</dbReference>
<keyword evidence="5" id="KW-0547">Nucleotide-binding</keyword>
<keyword evidence="12" id="KW-0472">Membrane</keyword>
<dbReference type="CDD" id="cd16922">
    <property type="entry name" value="HATPase_EvgS-ArcB-TorS-like"/>
    <property type="match status" value="1"/>
</dbReference>
<organism evidence="17 18">
    <name type="scientific">Coprobacter secundus subsp. similis</name>
    <dbReference type="NCBI Taxonomy" id="2751153"/>
    <lineage>
        <taxon>Bacteria</taxon>
        <taxon>Pseudomonadati</taxon>
        <taxon>Bacteroidota</taxon>
        <taxon>Bacteroidia</taxon>
        <taxon>Bacteroidales</taxon>
        <taxon>Barnesiellaceae</taxon>
        <taxon>Coprobacter</taxon>
    </lineage>
</organism>
<dbReference type="InterPro" id="IPR011110">
    <property type="entry name" value="Reg_prop"/>
</dbReference>
<dbReference type="InterPro" id="IPR011123">
    <property type="entry name" value="Y_Y_Y"/>
</dbReference>
<dbReference type="InterPro" id="IPR013658">
    <property type="entry name" value="SGL"/>
</dbReference>